<name>A0ABR3ERH0_9AGAR</name>
<keyword evidence="2" id="KW-1185">Reference proteome</keyword>
<sequence length="198" mass="22303">MKNDDCGDCSLMKNIDCALSTCTTQETACLETLQHIRDSKATLVKLSEAHSKFSALHFVILKRLNDENGLIPELMEECTAELNKSADCIASRVDELKENRAIEPVLQDIEYSRKMMESVRKFQGFMAGAPGYNRDLPDELCYMMGIRPTPQLKEDYKMFSEMLDASLPPGYFDTLSSEMQKAADDDCDATFPSDPEPF</sequence>
<dbReference type="Proteomes" id="UP001465976">
    <property type="component" value="Unassembled WGS sequence"/>
</dbReference>
<evidence type="ECO:0000313" key="1">
    <source>
        <dbReference type="EMBL" id="KAL0565502.1"/>
    </source>
</evidence>
<accession>A0ABR3ERH0</accession>
<comment type="caution">
    <text evidence="1">The sequence shown here is derived from an EMBL/GenBank/DDBJ whole genome shotgun (WGS) entry which is preliminary data.</text>
</comment>
<gene>
    <name evidence="1" type="ORF">V5O48_016521</name>
</gene>
<reference evidence="1 2" key="1">
    <citation type="submission" date="2024-02" db="EMBL/GenBank/DDBJ databases">
        <title>A draft genome for the cacao thread blight pathogen Marasmius crinis-equi.</title>
        <authorList>
            <person name="Cohen S.P."/>
            <person name="Baruah I.K."/>
            <person name="Amoako-Attah I."/>
            <person name="Bukari Y."/>
            <person name="Meinhardt L.W."/>
            <person name="Bailey B.A."/>
        </authorList>
    </citation>
    <scope>NUCLEOTIDE SEQUENCE [LARGE SCALE GENOMIC DNA]</scope>
    <source>
        <strain evidence="1 2">GH-76</strain>
    </source>
</reference>
<organism evidence="1 2">
    <name type="scientific">Marasmius crinis-equi</name>
    <dbReference type="NCBI Taxonomy" id="585013"/>
    <lineage>
        <taxon>Eukaryota</taxon>
        <taxon>Fungi</taxon>
        <taxon>Dikarya</taxon>
        <taxon>Basidiomycota</taxon>
        <taxon>Agaricomycotina</taxon>
        <taxon>Agaricomycetes</taxon>
        <taxon>Agaricomycetidae</taxon>
        <taxon>Agaricales</taxon>
        <taxon>Marasmiineae</taxon>
        <taxon>Marasmiaceae</taxon>
        <taxon>Marasmius</taxon>
    </lineage>
</organism>
<proteinExistence type="predicted"/>
<dbReference type="EMBL" id="JBAHYK010002234">
    <property type="protein sequence ID" value="KAL0565502.1"/>
    <property type="molecule type" value="Genomic_DNA"/>
</dbReference>
<evidence type="ECO:0000313" key="2">
    <source>
        <dbReference type="Proteomes" id="UP001465976"/>
    </source>
</evidence>
<protein>
    <submittedName>
        <fullName evidence="1">Uncharacterized protein</fullName>
    </submittedName>
</protein>